<evidence type="ECO:0000259" key="5">
    <source>
        <dbReference type="Pfam" id="PF13407"/>
    </source>
</evidence>
<feature type="chain" id="PRO_5046530579" description="Periplasmic binding protein domain-containing protein" evidence="4">
    <location>
        <begin position="28"/>
        <end position="377"/>
    </location>
</feature>
<sequence>MSGFGRRWGLATASVVVLVTASACGSAGGGAGGTAAPASGTAKKDIKIAYANYADNSPLFAPITTAVKTSAAAAGMNAKVYDNKGTAETTLQNAQLMVQDKPDVVIEYSPDSAIGKSLFTVFDRAGSKCIALNVPVEGCPWLNVINKNLGTAAGQMASDYANKNGWTGANTTVLLANSARGGVEVNDTVRYTYLTVADKVPGFTKITPEQFTESTTRIAANAIVVDGGNTLDSSFAAVQAALQNIPNDQNIIYSSVNDDTASGGWRAIAEAGREKTSVVIGEGGSETALKQLRDNPQWIGEVDALVSVWGYYAVAMADALAAGVKPPALTELPFVALTKDTINDYYTDDLTSPKALPKPVDSNKYLFGRGILESYRK</sequence>
<organism evidence="6 7">
    <name type="scientific">Pseudonocardia ailaonensis</name>
    <dbReference type="NCBI Taxonomy" id="367279"/>
    <lineage>
        <taxon>Bacteria</taxon>
        <taxon>Bacillati</taxon>
        <taxon>Actinomycetota</taxon>
        <taxon>Actinomycetes</taxon>
        <taxon>Pseudonocardiales</taxon>
        <taxon>Pseudonocardiaceae</taxon>
        <taxon>Pseudonocardia</taxon>
    </lineage>
</organism>
<dbReference type="PANTHER" id="PTHR46847:SF1">
    <property type="entry name" value="D-ALLOSE-BINDING PERIPLASMIC PROTEIN-RELATED"/>
    <property type="match status" value="1"/>
</dbReference>
<dbReference type="Proteomes" id="UP001500449">
    <property type="component" value="Unassembled WGS sequence"/>
</dbReference>
<evidence type="ECO:0000256" key="4">
    <source>
        <dbReference type="SAM" id="SignalP"/>
    </source>
</evidence>
<dbReference type="PROSITE" id="PS51257">
    <property type="entry name" value="PROKAR_LIPOPROTEIN"/>
    <property type="match status" value="1"/>
</dbReference>
<comment type="similarity">
    <text evidence="2">Belongs to the bacterial solute-binding protein 2 family.</text>
</comment>
<dbReference type="EMBL" id="BAAAQK010000001">
    <property type="protein sequence ID" value="GAA1828585.1"/>
    <property type="molecule type" value="Genomic_DNA"/>
</dbReference>
<accession>A0ABN2MLF5</accession>
<dbReference type="InterPro" id="IPR028082">
    <property type="entry name" value="Peripla_BP_I"/>
</dbReference>
<keyword evidence="7" id="KW-1185">Reference proteome</keyword>
<proteinExistence type="inferred from homology"/>
<evidence type="ECO:0000256" key="3">
    <source>
        <dbReference type="ARBA" id="ARBA00022729"/>
    </source>
</evidence>
<dbReference type="PANTHER" id="PTHR46847">
    <property type="entry name" value="D-ALLOSE-BINDING PERIPLASMIC PROTEIN-RELATED"/>
    <property type="match status" value="1"/>
</dbReference>
<dbReference type="SUPFAM" id="SSF53822">
    <property type="entry name" value="Periplasmic binding protein-like I"/>
    <property type="match status" value="1"/>
</dbReference>
<protein>
    <recommendedName>
        <fullName evidence="5">Periplasmic binding protein domain-containing protein</fullName>
    </recommendedName>
</protein>
<dbReference type="RefSeq" id="WP_344411664.1">
    <property type="nucleotide sequence ID" value="NZ_BAAAQK010000001.1"/>
</dbReference>
<dbReference type="InterPro" id="IPR025997">
    <property type="entry name" value="SBP_2_dom"/>
</dbReference>
<dbReference type="Gene3D" id="3.40.50.2300">
    <property type="match status" value="2"/>
</dbReference>
<dbReference type="Pfam" id="PF13407">
    <property type="entry name" value="Peripla_BP_4"/>
    <property type="match status" value="1"/>
</dbReference>
<comment type="caution">
    <text evidence="6">The sequence shown here is derived from an EMBL/GenBank/DDBJ whole genome shotgun (WGS) entry which is preliminary data.</text>
</comment>
<feature type="domain" description="Periplasmic binding protein" evidence="5">
    <location>
        <begin position="48"/>
        <end position="323"/>
    </location>
</feature>
<reference evidence="6 7" key="1">
    <citation type="journal article" date="2019" name="Int. J. Syst. Evol. Microbiol.">
        <title>The Global Catalogue of Microorganisms (GCM) 10K type strain sequencing project: providing services to taxonomists for standard genome sequencing and annotation.</title>
        <authorList>
            <consortium name="The Broad Institute Genomics Platform"/>
            <consortium name="The Broad Institute Genome Sequencing Center for Infectious Disease"/>
            <person name="Wu L."/>
            <person name="Ma J."/>
        </authorList>
    </citation>
    <scope>NUCLEOTIDE SEQUENCE [LARGE SCALE GENOMIC DNA]</scope>
    <source>
        <strain evidence="6 7">JCM 16009</strain>
    </source>
</reference>
<keyword evidence="3 4" id="KW-0732">Signal</keyword>
<evidence type="ECO:0000256" key="2">
    <source>
        <dbReference type="ARBA" id="ARBA00007639"/>
    </source>
</evidence>
<evidence type="ECO:0000313" key="7">
    <source>
        <dbReference type="Proteomes" id="UP001500449"/>
    </source>
</evidence>
<gene>
    <name evidence="6" type="ORF">GCM10009836_02910</name>
</gene>
<feature type="signal peptide" evidence="4">
    <location>
        <begin position="1"/>
        <end position="27"/>
    </location>
</feature>
<evidence type="ECO:0000256" key="1">
    <source>
        <dbReference type="ARBA" id="ARBA00004196"/>
    </source>
</evidence>
<name>A0ABN2MLF5_9PSEU</name>
<evidence type="ECO:0000313" key="6">
    <source>
        <dbReference type="EMBL" id="GAA1828585.1"/>
    </source>
</evidence>
<comment type="subcellular location">
    <subcellularLocation>
        <location evidence="1">Cell envelope</location>
    </subcellularLocation>
</comment>